<protein>
    <submittedName>
        <fullName evidence="4">DDE_Tnp_1_7 domain-containing protein</fullName>
    </submittedName>
</protein>
<evidence type="ECO:0000256" key="1">
    <source>
        <dbReference type="SAM" id="MobiDB-lite"/>
    </source>
</evidence>
<dbReference type="Pfam" id="PF13843">
    <property type="entry name" value="DDE_Tnp_1_7"/>
    <property type="match status" value="1"/>
</dbReference>
<dbReference type="WBParaSite" id="SPAL_0001653700.1">
    <property type="protein sequence ID" value="SPAL_0001653700.1"/>
    <property type="gene ID" value="SPAL_0001653700"/>
</dbReference>
<accession>A0A0N5CFA1</accession>
<feature type="region of interest" description="Disordered" evidence="1">
    <location>
        <begin position="1"/>
        <end position="32"/>
    </location>
</feature>
<feature type="domain" description="PiggyBac transposable element-derived protein" evidence="2">
    <location>
        <begin position="75"/>
        <end position="219"/>
    </location>
</feature>
<evidence type="ECO:0000313" key="3">
    <source>
        <dbReference type="Proteomes" id="UP000046392"/>
    </source>
</evidence>
<dbReference type="Proteomes" id="UP000046392">
    <property type="component" value="Unplaced"/>
</dbReference>
<proteinExistence type="predicted"/>
<evidence type="ECO:0000259" key="2">
    <source>
        <dbReference type="Pfam" id="PF13843"/>
    </source>
</evidence>
<dbReference type="InterPro" id="IPR029526">
    <property type="entry name" value="PGBD"/>
</dbReference>
<feature type="compositionally biased region" description="Low complexity" evidence="1">
    <location>
        <begin position="14"/>
        <end position="29"/>
    </location>
</feature>
<evidence type="ECO:0000313" key="4">
    <source>
        <dbReference type="WBParaSite" id="SPAL_0001653700.1"/>
    </source>
</evidence>
<dbReference type="AlphaFoldDB" id="A0A0N5CFA1"/>
<dbReference type="PANTHER" id="PTHR46599:SF3">
    <property type="entry name" value="PIGGYBAC TRANSPOSABLE ELEMENT-DERIVED PROTEIN 4"/>
    <property type="match status" value="1"/>
</dbReference>
<dbReference type="PANTHER" id="PTHR46599">
    <property type="entry name" value="PIGGYBAC TRANSPOSABLE ELEMENT-DERIVED PROTEIN 4"/>
    <property type="match status" value="1"/>
</dbReference>
<sequence length="221" mass="26040">MSDSESEYEYANLSKSSSEESYIYSSDSENSSEEDITANWKKISDIQPISSPQRFSFVTSPASTFLLVDNFDIIAYFKLFFDDSVLDILVLETNRYAEQKPNRSDNQWKHVDKNEIMIFLATNILQSLIKKPEEGMYWLTNEIWYTPVFLKLRNLRRYQSIERNLHFFNNETFDPNIHLNLKLYKIGPIYEIINKKCSSLYIPKRDITIDESLMLYKGRSG</sequence>
<organism evidence="3 4">
    <name type="scientific">Strongyloides papillosus</name>
    <name type="common">Intestinal threadworm</name>
    <dbReference type="NCBI Taxonomy" id="174720"/>
    <lineage>
        <taxon>Eukaryota</taxon>
        <taxon>Metazoa</taxon>
        <taxon>Ecdysozoa</taxon>
        <taxon>Nematoda</taxon>
        <taxon>Chromadorea</taxon>
        <taxon>Rhabditida</taxon>
        <taxon>Tylenchina</taxon>
        <taxon>Panagrolaimomorpha</taxon>
        <taxon>Strongyloidoidea</taxon>
        <taxon>Strongyloididae</taxon>
        <taxon>Strongyloides</taxon>
    </lineage>
</organism>
<reference evidence="4" key="1">
    <citation type="submission" date="2017-02" db="UniProtKB">
        <authorList>
            <consortium name="WormBaseParasite"/>
        </authorList>
    </citation>
    <scope>IDENTIFICATION</scope>
</reference>
<name>A0A0N5CFA1_STREA</name>
<dbReference type="STRING" id="174720.A0A0N5CFA1"/>
<keyword evidence="3" id="KW-1185">Reference proteome</keyword>